<dbReference type="GO" id="GO:0005886">
    <property type="term" value="C:plasma membrane"/>
    <property type="evidence" value="ECO:0007669"/>
    <property type="project" value="UniProtKB-SubCell"/>
</dbReference>
<dbReference type="NCBIfam" id="NF038402">
    <property type="entry name" value="TroA_like"/>
    <property type="match status" value="1"/>
</dbReference>
<protein>
    <submittedName>
        <fullName evidence="4">Iron complex transport system substrate-binding protein</fullName>
    </submittedName>
</protein>
<dbReference type="InterPro" id="IPR026469">
    <property type="entry name" value="Peripla_PGF_1"/>
</dbReference>
<dbReference type="PANTHER" id="PTHR30535">
    <property type="entry name" value="VITAMIN B12-BINDING PROTEIN"/>
    <property type="match status" value="1"/>
</dbReference>
<dbReference type="CDD" id="cd01143">
    <property type="entry name" value="YvrC"/>
    <property type="match status" value="1"/>
</dbReference>
<feature type="region of interest" description="Disordered" evidence="2">
    <location>
        <begin position="306"/>
        <end position="340"/>
    </location>
</feature>
<dbReference type="NCBIfam" id="TIGR04281">
    <property type="entry name" value="peripla_PGF_1"/>
    <property type="match status" value="1"/>
</dbReference>
<organism evidence="4 5">
    <name type="scientific">Haladaptatus litoreus</name>
    <dbReference type="NCBI Taxonomy" id="553468"/>
    <lineage>
        <taxon>Archaea</taxon>
        <taxon>Methanobacteriati</taxon>
        <taxon>Methanobacteriota</taxon>
        <taxon>Stenosarchaea group</taxon>
        <taxon>Halobacteria</taxon>
        <taxon>Halobacteriales</taxon>
        <taxon>Haladaptataceae</taxon>
        <taxon>Haladaptatus</taxon>
    </lineage>
</organism>
<dbReference type="InterPro" id="IPR054828">
    <property type="entry name" value="Vit_B12_bind_prot"/>
</dbReference>
<sequence length="362" mass="39088">MRQRILLVSLLLVATFAVPPTATASATQQSNCSFPVSKVDATGTSVTLDEEPQRVVTLSPSAAQIMWEIGAKDKVVGVTQYASYLDGANEKTNVSGTGESFANIEKVVSLEPDLVLAPNSVSKETVKKLRDAGLTVYYYRHAASLEDVYRDTTVTGTLVGECSGAGKTVSWMKDRIGTVQQAVNGEQRPDALYLFYGYTSGEGTFINQIIQTAGGNNVAAEVGISDYQQISKEVVVKQDPDWIILNNQDPSVPDEAGYRNLSAVQENRTIEIPIEYMNQPAPRMVYAVTNLTKRFYPDAYAAANSSITDTTTATSETTTKTASAPAESEETMTTESNGQPGFGVTSVVVAMLGTLLFVRRWQ</sequence>
<accession>A0A1N7CSS3</accession>
<dbReference type="PANTHER" id="PTHR30535:SF34">
    <property type="entry name" value="MOLYBDATE-BINDING PROTEIN MOLA"/>
    <property type="match status" value="1"/>
</dbReference>
<name>A0A1N7CSS3_9EURY</name>
<dbReference type="InterPro" id="IPR050902">
    <property type="entry name" value="ABC_Transporter_SBP"/>
</dbReference>
<dbReference type="GO" id="GO:0071281">
    <property type="term" value="P:cellular response to iron ion"/>
    <property type="evidence" value="ECO:0007669"/>
    <property type="project" value="TreeGrafter"/>
</dbReference>
<evidence type="ECO:0000313" key="5">
    <source>
        <dbReference type="Proteomes" id="UP000186914"/>
    </source>
</evidence>
<feature type="compositionally biased region" description="Low complexity" evidence="2">
    <location>
        <begin position="306"/>
        <end position="326"/>
    </location>
</feature>
<dbReference type="OrthoDB" id="214567at2157"/>
<dbReference type="InterPro" id="IPR026371">
    <property type="entry name" value="PGF_CTERM"/>
</dbReference>
<keyword evidence="1" id="KW-0732">Signal</keyword>
<evidence type="ECO:0000256" key="1">
    <source>
        <dbReference type="ARBA" id="ARBA00022729"/>
    </source>
</evidence>
<dbReference type="GO" id="GO:0030115">
    <property type="term" value="C:S-layer"/>
    <property type="evidence" value="ECO:0007669"/>
    <property type="project" value="UniProtKB-SubCell"/>
</dbReference>
<feature type="domain" description="Fe/B12 periplasmic-binding" evidence="3">
    <location>
        <begin position="54"/>
        <end position="299"/>
    </location>
</feature>
<dbReference type="SUPFAM" id="SSF53807">
    <property type="entry name" value="Helical backbone' metal receptor"/>
    <property type="match status" value="1"/>
</dbReference>
<evidence type="ECO:0000313" key="4">
    <source>
        <dbReference type="EMBL" id="SIR66590.1"/>
    </source>
</evidence>
<dbReference type="InterPro" id="IPR002491">
    <property type="entry name" value="ABC_transptr_periplasmic_BD"/>
</dbReference>
<proteinExistence type="predicted"/>
<evidence type="ECO:0000259" key="3">
    <source>
        <dbReference type="PROSITE" id="PS50983"/>
    </source>
</evidence>
<dbReference type="Pfam" id="PF01497">
    <property type="entry name" value="Peripla_BP_2"/>
    <property type="match status" value="1"/>
</dbReference>
<dbReference type="AlphaFoldDB" id="A0A1N7CSS3"/>
<dbReference type="Proteomes" id="UP000186914">
    <property type="component" value="Unassembled WGS sequence"/>
</dbReference>
<gene>
    <name evidence="4" type="ORF">SAMN05421858_3225</name>
</gene>
<dbReference type="RefSeq" id="WP_084186319.1">
    <property type="nucleotide sequence ID" value="NZ_FTNO01000003.1"/>
</dbReference>
<dbReference type="NCBIfam" id="TIGR04126">
    <property type="entry name" value="PGF_CTERM"/>
    <property type="match status" value="1"/>
</dbReference>
<dbReference type="Gene3D" id="3.40.50.1980">
    <property type="entry name" value="Nitrogenase molybdenum iron protein domain"/>
    <property type="match status" value="2"/>
</dbReference>
<keyword evidence="5" id="KW-1185">Reference proteome</keyword>
<evidence type="ECO:0000256" key="2">
    <source>
        <dbReference type="SAM" id="MobiDB-lite"/>
    </source>
</evidence>
<dbReference type="EMBL" id="FTNO01000003">
    <property type="protein sequence ID" value="SIR66590.1"/>
    <property type="molecule type" value="Genomic_DNA"/>
</dbReference>
<reference evidence="5" key="1">
    <citation type="submission" date="2017-01" db="EMBL/GenBank/DDBJ databases">
        <authorList>
            <person name="Varghese N."/>
            <person name="Submissions S."/>
        </authorList>
    </citation>
    <scope>NUCLEOTIDE SEQUENCE [LARGE SCALE GENOMIC DNA]</scope>
    <source>
        <strain evidence="5">CGMCC 1.7737</strain>
    </source>
</reference>
<dbReference type="PROSITE" id="PS50983">
    <property type="entry name" value="FE_B12_PBP"/>
    <property type="match status" value="1"/>
</dbReference>